<protein>
    <submittedName>
        <fullName evidence="2">Uncharacterized protein</fullName>
    </submittedName>
</protein>
<evidence type="ECO:0000313" key="2">
    <source>
        <dbReference type="EMBL" id="MDZ5492468.1"/>
    </source>
</evidence>
<keyword evidence="3" id="KW-1185">Reference proteome</keyword>
<dbReference type="EMBL" id="JAXOTQ010000032">
    <property type="protein sequence ID" value="MDZ5492468.1"/>
    <property type="molecule type" value="Genomic_DNA"/>
</dbReference>
<gene>
    <name evidence="2" type="ORF">U2F25_23850</name>
</gene>
<comment type="caution">
    <text evidence="2">The sequence shown here is derived from an EMBL/GenBank/DDBJ whole genome shotgun (WGS) entry which is preliminary data.</text>
</comment>
<reference evidence="2 3" key="1">
    <citation type="submission" date="2023-12" db="EMBL/GenBank/DDBJ databases">
        <title>Micromonospora sp. nov., isolated from Atacama Desert.</title>
        <authorList>
            <person name="Carro L."/>
            <person name="Golinska P."/>
            <person name="Klenk H.-P."/>
            <person name="Goodfellow M."/>
        </authorList>
    </citation>
    <scope>NUCLEOTIDE SEQUENCE [LARGE SCALE GENOMIC DNA]</scope>
    <source>
        <strain evidence="2 3">4G53</strain>
    </source>
</reference>
<evidence type="ECO:0000313" key="3">
    <source>
        <dbReference type="Proteomes" id="UP001290101"/>
    </source>
</evidence>
<evidence type="ECO:0000256" key="1">
    <source>
        <dbReference type="SAM" id="MobiDB-lite"/>
    </source>
</evidence>
<dbReference type="Proteomes" id="UP001290101">
    <property type="component" value="Unassembled WGS sequence"/>
</dbReference>
<dbReference type="RefSeq" id="WP_322442233.1">
    <property type="nucleotide sequence ID" value="NZ_JAXOTQ010000032.1"/>
</dbReference>
<name>A0ABU5JJA4_9ACTN</name>
<proteinExistence type="predicted"/>
<accession>A0ABU5JJA4</accession>
<sequence length="50" mass="5239">MTCPYACFAAGVGKVTVDRSGPRVGPPAPVGPPRQAHGIDTLTHREQIPE</sequence>
<feature type="region of interest" description="Disordered" evidence="1">
    <location>
        <begin position="19"/>
        <end position="50"/>
    </location>
</feature>
<organism evidence="2 3">
    <name type="scientific">Micromonospora sicca</name>
    <dbReference type="NCBI Taxonomy" id="2202420"/>
    <lineage>
        <taxon>Bacteria</taxon>
        <taxon>Bacillati</taxon>
        <taxon>Actinomycetota</taxon>
        <taxon>Actinomycetes</taxon>
        <taxon>Micromonosporales</taxon>
        <taxon>Micromonosporaceae</taxon>
        <taxon>Micromonospora</taxon>
    </lineage>
</organism>